<evidence type="ECO:0000313" key="14">
    <source>
        <dbReference type="EMBL" id="CAD9702141.1"/>
    </source>
</evidence>
<evidence type="ECO:0000256" key="6">
    <source>
        <dbReference type="ARBA" id="ARBA00022692"/>
    </source>
</evidence>
<dbReference type="AlphaFoldDB" id="A0A7S2SKR0"/>
<organism evidence="14">
    <name type="scientific">Rhizochromulina marina</name>
    <dbReference type="NCBI Taxonomy" id="1034831"/>
    <lineage>
        <taxon>Eukaryota</taxon>
        <taxon>Sar</taxon>
        <taxon>Stramenopiles</taxon>
        <taxon>Ochrophyta</taxon>
        <taxon>Dictyochophyceae</taxon>
        <taxon>Rhizochromulinales</taxon>
        <taxon>Rhizochromulina</taxon>
    </lineage>
</organism>
<evidence type="ECO:0000256" key="5">
    <source>
        <dbReference type="ARBA" id="ARBA00022660"/>
    </source>
</evidence>
<evidence type="ECO:0000256" key="12">
    <source>
        <dbReference type="ARBA" id="ARBA00023136"/>
    </source>
</evidence>
<dbReference type="EMBL" id="HBHJ01023679">
    <property type="protein sequence ID" value="CAD9702141.1"/>
    <property type="molecule type" value="Transcribed_RNA"/>
</dbReference>
<reference evidence="14" key="1">
    <citation type="submission" date="2021-01" db="EMBL/GenBank/DDBJ databases">
        <authorList>
            <person name="Corre E."/>
            <person name="Pelletier E."/>
            <person name="Niang G."/>
            <person name="Scheremetjew M."/>
            <person name="Finn R."/>
            <person name="Kale V."/>
            <person name="Holt S."/>
            <person name="Cochrane G."/>
            <person name="Meng A."/>
            <person name="Brown T."/>
            <person name="Cohen L."/>
        </authorList>
    </citation>
    <scope>NUCLEOTIDE SEQUENCE</scope>
    <source>
        <strain evidence="14">CCMP1243</strain>
    </source>
</reference>
<evidence type="ECO:0000256" key="7">
    <source>
        <dbReference type="ARBA" id="ARBA00022723"/>
    </source>
</evidence>
<dbReference type="InterPro" id="IPR038659">
    <property type="entry name" value="AOX_sf"/>
</dbReference>
<dbReference type="GO" id="GO:0009916">
    <property type="term" value="F:alternative oxidase activity"/>
    <property type="evidence" value="ECO:0007669"/>
    <property type="project" value="InterPro"/>
</dbReference>
<keyword evidence="12 13" id="KW-0472">Membrane</keyword>
<keyword evidence="6 13" id="KW-0812">Transmembrane</keyword>
<proteinExistence type="inferred from homology"/>
<feature type="transmembrane region" description="Helical" evidence="13">
    <location>
        <begin position="175"/>
        <end position="194"/>
    </location>
</feature>
<evidence type="ECO:0000256" key="10">
    <source>
        <dbReference type="ARBA" id="ARBA00023002"/>
    </source>
</evidence>
<dbReference type="PANTHER" id="PTHR31803:SF3">
    <property type="entry name" value="ALTERNATIVE OXIDASE"/>
    <property type="match status" value="1"/>
</dbReference>
<dbReference type="GO" id="GO:0010230">
    <property type="term" value="P:alternative respiration"/>
    <property type="evidence" value="ECO:0007669"/>
    <property type="project" value="TreeGrafter"/>
</dbReference>
<evidence type="ECO:0000256" key="13">
    <source>
        <dbReference type="SAM" id="Phobius"/>
    </source>
</evidence>
<dbReference type="Pfam" id="PF01786">
    <property type="entry name" value="AOX"/>
    <property type="match status" value="1"/>
</dbReference>
<keyword evidence="5" id="KW-0679">Respiratory chain</keyword>
<name>A0A7S2SKR0_9STRA</name>
<dbReference type="Gene3D" id="1.20.1260.140">
    <property type="entry name" value="Alternative oxidase"/>
    <property type="match status" value="1"/>
</dbReference>
<gene>
    <name evidence="14" type="ORF">RMAR1173_LOCUS15600</name>
</gene>
<evidence type="ECO:0000256" key="11">
    <source>
        <dbReference type="ARBA" id="ARBA00023004"/>
    </source>
</evidence>
<accession>A0A7S2SKR0</accession>
<dbReference type="InterPro" id="IPR002680">
    <property type="entry name" value="AOX"/>
</dbReference>
<feature type="transmembrane region" description="Helical" evidence="13">
    <location>
        <begin position="113"/>
        <end position="133"/>
    </location>
</feature>
<comment type="cofactor">
    <cofactor evidence="1">
        <name>Fe cation</name>
        <dbReference type="ChEBI" id="CHEBI:24875"/>
    </cofactor>
</comment>
<dbReference type="GO" id="GO:0046872">
    <property type="term" value="F:metal ion binding"/>
    <property type="evidence" value="ECO:0007669"/>
    <property type="project" value="UniProtKB-KW"/>
</dbReference>
<sequence length="326" mass="37368">MISCAMLRGTSRALLRRACRPLPGAALRRQAPCALLSSRFSEEEMANHQWRQLNHIWTQDELRDRMANLSRHEPQSPSDFIMKGIMNTMYHSFNLVTGYRENNPSAKSIEWRLIILESFAGVPGFLAAMYRHFYSLRALQRDHGMIFTLLEEAENERMHLLVCLKMFDASLVTRALVVAAQLTMTPFLALIYAIKPQAMHRFVGYLEETAVHTYSNVIQHVEKEGTELHEAWATLPAPAIAKSYWRLADDALWVDALKRMLADEAHHRDVNHTFASLPTGAENPFIHEHMADFDKAAFYRSEKILRASLERQQQHQGDLPSSVAKK</sequence>
<evidence type="ECO:0000256" key="3">
    <source>
        <dbReference type="ARBA" id="ARBA00008388"/>
    </source>
</evidence>
<dbReference type="GO" id="GO:0005739">
    <property type="term" value="C:mitochondrion"/>
    <property type="evidence" value="ECO:0007669"/>
    <property type="project" value="TreeGrafter"/>
</dbReference>
<evidence type="ECO:0000256" key="2">
    <source>
        <dbReference type="ARBA" id="ARBA00004370"/>
    </source>
</evidence>
<keyword evidence="9 13" id="KW-1133">Transmembrane helix</keyword>
<evidence type="ECO:0000256" key="9">
    <source>
        <dbReference type="ARBA" id="ARBA00022989"/>
    </source>
</evidence>
<keyword evidence="4" id="KW-0813">Transport</keyword>
<protein>
    <recommendedName>
        <fullName evidence="15">Alternative oxidase</fullName>
    </recommendedName>
</protein>
<evidence type="ECO:0008006" key="15">
    <source>
        <dbReference type="Google" id="ProtNLM"/>
    </source>
</evidence>
<evidence type="ECO:0000256" key="1">
    <source>
        <dbReference type="ARBA" id="ARBA00001962"/>
    </source>
</evidence>
<dbReference type="PANTHER" id="PTHR31803">
    <property type="entry name" value="ALTERNATIVE OXIDASE"/>
    <property type="match status" value="1"/>
</dbReference>
<comment type="subcellular location">
    <subcellularLocation>
        <location evidence="2">Membrane</location>
    </subcellularLocation>
</comment>
<keyword evidence="11" id="KW-0408">Iron</keyword>
<keyword evidence="7" id="KW-0479">Metal-binding</keyword>
<keyword evidence="8" id="KW-0249">Electron transport</keyword>
<comment type="similarity">
    <text evidence="3">Belongs to the alternative oxidase family.</text>
</comment>
<keyword evidence="10" id="KW-0560">Oxidoreductase</keyword>
<evidence type="ECO:0000256" key="8">
    <source>
        <dbReference type="ARBA" id="ARBA00022982"/>
    </source>
</evidence>
<evidence type="ECO:0000256" key="4">
    <source>
        <dbReference type="ARBA" id="ARBA00022448"/>
    </source>
</evidence>
<dbReference type="GO" id="GO:0016020">
    <property type="term" value="C:membrane"/>
    <property type="evidence" value="ECO:0007669"/>
    <property type="project" value="UniProtKB-SubCell"/>
</dbReference>